<dbReference type="SUPFAM" id="SSF54593">
    <property type="entry name" value="Glyoxalase/Bleomycin resistance protein/Dihydroxybiphenyl dioxygenase"/>
    <property type="match status" value="1"/>
</dbReference>
<dbReference type="Pfam" id="PF18711">
    <property type="entry name" value="TxDE"/>
    <property type="match status" value="1"/>
</dbReference>
<dbReference type="InterPro" id="IPR029068">
    <property type="entry name" value="Glyas_Bleomycin-R_OHBP_Dase"/>
</dbReference>
<dbReference type="RefSeq" id="WP_101176464.1">
    <property type="nucleotide sequence ID" value="NZ_PISE01000014.1"/>
</dbReference>
<dbReference type="InterPro" id="IPR037523">
    <property type="entry name" value="VOC_core"/>
</dbReference>
<dbReference type="PROSITE" id="PS51819">
    <property type="entry name" value="VOC"/>
    <property type="match status" value="1"/>
</dbReference>
<feature type="domain" description="VOC" evidence="1">
    <location>
        <begin position="2"/>
        <end position="116"/>
    </location>
</feature>
<comment type="caution">
    <text evidence="2">The sequence shown here is derived from an EMBL/GenBank/DDBJ whole genome shotgun (WGS) entry which is preliminary data.</text>
</comment>
<sequence length="222" mass="25644">MKINQIELSINHFEETVAFYKNVFGFIQQTNENNRVSFQVGESALTFLKDEQHDYFYHFAFNIHANLFSEAKAWLSSKVVLAREDGEDEIEFHEFMKAKACYFEDPAGNIVELIARKETSPMFPHKAFSPKDNILSISEIGLGTDEIKEYADKIQHLGIPIRHQKKLYEEKYLNFFGEYEEGAFIILSPLGRKWLFSKKTAIEAPLVIHTNKGIISTVSTCY</sequence>
<dbReference type="EMBL" id="PISE01000014">
    <property type="protein sequence ID" value="PKG24340.1"/>
    <property type="molecule type" value="Genomic_DNA"/>
</dbReference>
<gene>
    <name evidence="2" type="ORF">CWS01_06900</name>
</gene>
<dbReference type="InterPro" id="IPR040553">
    <property type="entry name" value="TxDE"/>
</dbReference>
<protein>
    <recommendedName>
        <fullName evidence="1">VOC domain-containing protein</fullName>
    </recommendedName>
</protein>
<dbReference type="Pfam" id="PF00903">
    <property type="entry name" value="Glyoxalase"/>
    <property type="match status" value="1"/>
</dbReference>
<dbReference type="OrthoDB" id="2703022at2"/>
<dbReference type="Gene3D" id="3.10.180.10">
    <property type="entry name" value="2,3-Dihydroxybiphenyl 1,2-Dioxygenase, domain 1"/>
    <property type="match status" value="1"/>
</dbReference>
<accession>A0A2N0Z4B6</accession>
<evidence type="ECO:0000313" key="2">
    <source>
        <dbReference type="EMBL" id="PKG24340.1"/>
    </source>
</evidence>
<organism evidence="2 3">
    <name type="scientific">Niallia nealsonii</name>
    <dbReference type="NCBI Taxonomy" id="115979"/>
    <lineage>
        <taxon>Bacteria</taxon>
        <taxon>Bacillati</taxon>
        <taxon>Bacillota</taxon>
        <taxon>Bacilli</taxon>
        <taxon>Bacillales</taxon>
        <taxon>Bacillaceae</taxon>
        <taxon>Niallia</taxon>
    </lineage>
</organism>
<evidence type="ECO:0000313" key="3">
    <source>
        <dbReference type="Proteomes" id="UP000233375"/>
    </source>
</evidence>
<proteinExistence type="predicted"/>
<reference evidence="2 3" key="1">
    <citation type="journal article" date="2003" name="Int. J. Syst. Evol. Microbiol.">
        <title>Bacillus nealsonii sp. nov., isolated from a spacecraft-assembly facility, whose spores are gamma-radiation resistant.</title>
        <authorList>
            <person name="Venkateswaran K."/>
            <person name="Kempf M."/>
            <person name="Chen F."/>
            <person name="Satomi M."/>
            <person name="Nicholson W."/>
            <person name="Kern R."/>
        </authorList>
    </citation>
    <scope>NUCLEOTIDE SEQUENCE [LARGE SCALE GENOMIC DNA]</scope>
    <source>
        <strain evidence="2 3">FO-92</strain>
    </source>
</reference>
<dbReference type="InterPro" id="IPR004360">
    <property type="entry name" value="Glyas_Fos-R_dOase_dom"/>
</dbReference>
<name>A0A2N0Z4B6_9BACI</name>
<dbReference type="AlphaFoldDB" id="A0A2N0Z4B6"/>
<dbReference type="Proteomes" id="UP000233375">
    <property type="component" value="Unassembled WGS sequence"/>
</dbReference>
<evidence type="ECO:0000259" key="1">
    <source>
        <dbReference type="PROSITE" id="PS51819"/>
    </source>
</evidence>
<keyword evidence="3" id="KW-1185">Reference proteome</keyword>